<accession>A0A9D5Q514</accession>
<dbReference type="GO" id="GO:0006777">
    <property type="term" value="P:Mo-molybdopterin cofactor biosynthetic process"/>
    <property type="evidence" value="ECO:0007669"/>
    <property type="project" value="InterPro"/>
</dbReference>
<dbReference type="PANTHER" id="PTHR43232">
    <property type="entry name" value="MOLYBDENUM COFACTOR BIOSYNTHESIS PROTEIN B"/>
    <property type="match status" value="1"/>
</dbReference>
<protein>
    <submittedName>
        <fullName evidence="1">Molybdenum cofactor biosynthesis protein</fullName>
    </submittedName>
</protein>
<dbReference type="AlphaFoldDB" id="A0A9D5Q514"/>
<dbReference type="EMBL" id="WJJP01000186">
    <property type="protein sequence ID" value="MBD3324105.1"/>
    <property type="molecule type" value="Genomic_DNA"/>
</dbReference>
<dbReference type="GO" id="GO:0005829">
    <property type="term" value="C:cytosol"/>
    <property type="evidence" value="ECO:0007669"/>
    <property type="project" value="TreeGrafter"/>
</dbReference>
<dbReference type="Gene3D" id="3.40.980.10">
    <property type="entry name" value="MoaB/Mog-like domain"/>
    <property type="match status" value="1"/>
</dbReference>
<dbReference type="SUPFAM" id="SSF53218">
    <property type="entry name" value="Molybdenum cofactor biosynthesis proteins"/>
    <property type="match status" value="1"/>
</dbReference>
<proteinExistence type="predicted"/>
<gene>
    <name evidence="1" type="ORF">GF339_05940</name>
</gene>
<reference evidence="1" key="1">
    <citation type="submission" date="2019-11" db="EMBL/GenBank/DDBJ databases">
        <title>Microbial mats filling the niche in hypersaline microbial mats.</title>
        <authorList>
            <person name="Wong H.L."/>
            <person name="Macleod F.I."/>
            <person name="White R.A. III"/>
            <person name="Burns B.P."/>
        </authorList>
    </citation>
    <scope>NUCLEOTIDE SEQUENCE</scope>
    <source>
        <strain evidence="1">Rbin_158</strain>
    </source>
</reference>
<feature type="non-terminal residue" evidence="1">
    <location>
        <position position="56"/>
    </location>
</feature>
<evidence type="ECO:0000313" key="1">
    <source>
        <dbReference type="EMBL" id="MBD3324105.1"/>
    </source>
</evidence>
<organism evidence="1 2">
    <name type="scientific">candidate division KSB3 bacterium</name>
    <dbReference type="NCBI Taxonomy" id="2044937"/>
    <lineage>
        <taxon>Bacteria</taxon>
        <taxon>candidate division KSB3</taxon>
    </lineage>
</organism>
<evidence type="ECO:0000313" key="2">
    <source>
        <dbReference type="Proteomes" id="UP000649604"/>
    </source>
</evidence>
<dbReference type="Proteomes" id="UP000649604">
    <property type="component" value="Unassembled WGS sequence"/>
</dbReference>
<dbReference type="InterPro" id="IPR036425">
    <property type="entry name" value="MoaB/Mog-like_dom_sf"/>
</dbReference>
<sequence>MGHQDHKHHAARQVTCMVITISDTRTEATDTSGQLIVELLQNTGHTVERKAIVKDD</sequence>
<dbReference type="InterPro" id="IPR012245">
    <property type="entry name" value="MoaB"/>
</dbReference>
<dbReference type="PANTHER" id="PTHR43232:SF2">
    <property type="entry name" value="MOLYBDENUM COFACTOR BIOSYNTHESIS PROTEIN B"/>
    <property type="match status" value="1"/>
</dbReference>
<name>A0A9D5Q514_9BACT</name>
<comment type="caution">
    <text evidence="1">The sequence shown here is derived from an EMBL/GenBank/DDBJ whole genome shotgun (WGS) entry which is preliminary data.</text>
</comment>